<evidence type="ECO:0000313" key="5">
    <source>
        <dbReference type="Proteomes" id="UP001162480"/>
    </source>
</evidence>
<name>A0AA36BIY2_OCTVU</name>
<dbReference type="InterPro" id="IPR009072">
    <property type="entry name" value="Histone-fold"/>
</dbReference>
<dbReference type="InterPro" id="IPR000164">
    <property type="entry name" value="Histone_H3/CENP-A"/>
</dbReference>
<organism evidence="4 5">
    <name type="scientific">Octopus vulgaris</name>
    <name type="common">Common octopus</name>
    <dbReference type="NCBI Taxonomy" id="6645"/>
    <lineage>
        <taxon>Eukaryota</taxon>
        <taxon>Metazoa</taxon>
        <taxon>Spiralia</taxon>
        <taxon>Lophotrochozoa</taxon>
        <taxon>Mollusca</taxon>
        <taxon>Cephalopoda</taxon>
        <taxon>Coleoidea</taxon>
        <taxon>Octopodiformes</taxon>
        <taxon>Octopoda</taxon>
        <taxon>Incirrata</taxon>
        <taxon>Octopodidae</taxon>
        <taxon>Octopus</taxon>
    </lineage>
</organism>
<dbReference type="PRINTS" id="PR00622">
    <property type="entry name" value="HISTONEH3"/>
</dbReference>
<dbReference type="GO" id="GO:0030527">
    <property type="term" value="F:structural constituent of chromatin"/>
    <property type="evidence" value="ECO:0007669"/>
    <property type="project" value="InterPro"/>
</dbReference>
<dbReference type="SMART" id="SM00428">
    <property type="entry name" value="H3"/>
    <property type="match status" value="1"/>
</dbReference>
<dbReference type="PANTHER" id="PTHR45810">
    <property type="entry name" value="HISTONE H3.2"/>
    <property type="match status" value="1"/>
</dbReference>
<dbReference type="SUPFAM" id="SSF47113">
    <property type="entry name" value="Histone-fold"/>
    <property type="match status" value="1"/>
</dbReference>
<dbReference type="GO" id="GO:0000786">
    <property type="term" value="C:nucleosome"/>
    <property type="evidence" value="ECO:0007669"/>
    <property type="project" value="InterPro"/>
</dbReference>
<evidence type="ECO:0000259" key="3">
    <source>
        <dbReference type="Pfam" id="PF00125"/>
    </source>
</evidence>
<feature type="region of interest" description="Disordered" evidence="2">
    <location>
        <begin position="1"/>
        <end position="48"/>
    </location>
</feature>
<reference evidence="4" key="1">
    <citation type="submission" date="2023-08" db="EMBL/GenBank/DDBJ databases">
        <authorList>
            <person name="Alioto T."/>
            <person name="Alioto T."/>
            <person name="Gomez Garrido J."/>
        </authorList>
    </citation>
    <scope>NUCLEOTIDE SEQUENCE</scope>
</reference>
<feature type="compositionally biased region" description="Basic residues" evidence="2">
    <location>
        <begin position="31"/>
        <end position="48"/>
    </location>
</feature>
<dbReference type="EMBL" id="OX597830">
    <property type="protein sequence ID" value="CAI9735255.1"/>
    <property type="molecule type" value="Genomic_DNA"/>
</dbReference>
<dbReference type="Pfam" id="PF00125">
    <property type="entry name" value="Histone"/>
    <property type="match status" value="1"/>
</dbReference>
<feature type="domain" description="Core Histone H2A/H2B/H3" evidence="3">
    <location>
        <begin position="52"/>
        <end position="104"/>
    </location>
</feature>
<sequence length="147" mass="17042">MVRRKSSPRNRTYSSSGSTTPFDESGSSQSTRRKSLQNRSRNTPKKVRKVQRVLLEIRKYQKSCNLLIQKTPFMRLVREIGSYFMADIRWQSVALLALQEASEAERIIFHPRFASKYSRCTNNNGHEQEPHICYEVVLMGATMKLPS</sequence>
<accession>A0AA36BIY2</accession>
<evidence type="ECO:0000256" key="1">
    <source>
        <dbReference type="ARBA" id="ARBA00010343"/>
    </source>
</evidence>
<comment type="similarity">
    <text evidence="1">Belongs to the histone H3 family.</text>
</comment>
<protein>
    <submittedName>
        <fullName evidence="4">Histone H3</fullName>
    </submittedName>
</protein>
<gene>
    <name evidence="4" type="ORF">OCTVUL_1B019860</name>
</gene>
<evidence type="ECO:0000256" key="2">
    <source>
        <dbReference type="SAM" id="MobiDB-lite"/>
    </source>
</evidence>
<dbReference type="InterPro" id="IPR007125">
    <property type="entry name" value="H2A/H2B/H3"/>
</dbReference>
<keyword evidence="5" id="KW-1185">Reference proteome</keyword>
<dbReference type="Gene3D" id="1.10.20.10">
    <property type="entry name" value="Histone, subunit A"/>
    <property type="match status" value="1"/>
</dbReference>
<evidence type="ECO:0000313" key="4">
    <source>
        <dbReference type="EMBL" id="CAI9735255.1"/>
    </source>
</evidence>
<dbReference type="AlphaFoldDB" id="A0AA36BIY2"/>
<dbReference type="Proteomes" id="UP001162480">
    <property type="component" value="Chromosome 17"/>
</dbReference>
<dbReference type="PROSITE" id="PS00959">
    <property type="entry name" value="HISTONE_H3_2"/>
    <property type="match status" value="1"/>
</dbReference>
<dbReference type="GO" id="GO:0046982">
    <property type="term" value="F:protein heterodimerization activity"/>
    <property type="evidence" value="ECO:0007669"/>
    <property type="project" value="InterPro"/>
</dbReference>
<feature type="compositionally biased region" description="Polar residues" evidence="2">
    <location>
        <begin position="9"/>
        <end position="30"/>
    </location>
</feature>
<dbReference type="GO" id="GO:0003677">
    <property type="term" value="F:DNA binding"/>
    <property type="evidence" value="ECO:0007669"/>
    <property type="project" value="InterPro"/>
</dbReference>
<proteinExistence type="inferred from homology"/>